<dbReference type="Proteomes" id="UP001488838">
    <property type="component" value="Unassembled WGS sequence"/>
</dbReference>
<reference evidence="2 3" key="1">
    <citation type="journal article" date="2023" name="bioRxiv">
        <title>Conserved and derived expression patterns and positive selection on dental genes reveal complex evolutionary context of ever-growing rodent molars.</title>
        <authorList>
            <person name="Calamari Z.T."/>
            <person name="Song A."/>
            <person name="Cohen E."/>
            <person name="Akter M."/>
            <person name="Roy R.D."/>
            <person name="Hallikas O."/>
            <person name="Christensen M.M."/>
            <person name="Li P."/>
            <person name="Marangoni P."/>
            <person name="Jernvall J."/>
            <person name="Klein O.D."/>
        </authorList>
    </citation>
    <scope>NUCLEOTIDE SEQUENCE [LARGE SCALE GENOMIC DNA]</scope>
    <source>
        <strain evidence="2">V071</strain>
    </source>
</reference>
<feature type="region of interest" description="Disordered" evidence="1">
    <location>
        <begin position="126"/>
        <end position="162"/>
    </location>
</feature>
<gene>
    <name evidence="2" type="ORF">U0070_007986</name>
</gene>
<evidence type="ECO:0000256" key="1">
    <source>
        <dbReference type="SAM" id="MobiDB-lite"/>
    </source>
</evidence>
<name>A0AAW0IGF3_MYOGA</name>
<keyword evidence="3" id="KW-1185">Reference proteome</keyword>
<protein>
    <submittedName>
        <fullName evidence="2">Uncharacterized protein</fullName>
    </submittedName>
</protein>
<accession>A0AAW0IGF3</accession>
<dbReference type="AlphaFoldDB" id="A0AAW0IGF3"/>
<sequence length="314" mass="34544">MSGQIRLLLCSSPTPDPMHSCSDCPLRLCLPHQPDMATATTSGVVTCSLFEILGFVILPRSPGTPESHHFQTEALGSNHFHDNHMISLLWTTEKQEGEGYIFLTPPGDKLVPLEQEDSGTLAGTRKEMMQSGAHSLENRTSPKDLPPSPLCSPPRKKKKEEQREAVVANGGLIENGAPYVNLKNQGLLRPEFSSDVGEHSLTGSRNKSEGQTAAFETLLHHHVEVSEDDKGERDVEAVAVLLHQEVALELPDLIVVLLHGAHREQHCLADYEDYEPIGWRYAALSAAVGVNGAENKVATYEFIHSLETSYKRFI</sequence>
<evidence type="ECO:0000313" key="2">
    <source>
        <dbReference type="EMBL" id="KAK7813417.1"/>
    </source>
</evidence>
<comment type="caution">
    <text evidence="2">The sequence shown here is derived from an EMBL/GenBank/DDBJ whole genome shotgun (WGS) entry which is preliminary data.</text>
</comment>
<proteinExistence type="predicted"/>
<organism evidence="2 3">
    <name type="scientific">Myodes glareolus</name>
    <name type="common">Bank vole</name>
    <name type="synonym">Clethrionomys glareolus</name>
    <dbReference type="NCBI Taxonomy" id="447135"/>
    <lineage>
        <taxon>Eukaryota</taxon>
        <taxon>Metazoa</taxon>
        <taxon>Chordata</taxon>
        <taxon>Craniata</taxon>
        <taxon>Vertebrata</taxon>
        <taxon>Euteleostomi</taxon>
        <taxon>Mammalia</taxon>
        <taxon>Eutheria</taxon>
        <taxon>Euarchontoglires</taxon>
        <taxon>Glires</taxon>
        <taxon>Rodentia</taxon>
        <taxon>Myomorpha</taxon>
        <taxon>Muroidea</taxon>
        <taxon>Cricetidae</taxon>
        <taxon>Arvicolinae</taxon>
        <taxon>Myodes</taxon>
    </lineage>
</organism>
<evidence type="ECO:0000313" key="3">
    <source>
        <dbReference type="Proteomes" id="UP001488838"/>
    </source>
</evidence>
<dbReference type="EMBL" id="JBBHLL010000136">
    <property type="protein sequence ID" value="KAK7813417.1"/>
    <property type="molecule type" value="Genomic_DNA"/>
</dbReference>